<keyword evidence="4" id="KW-0378">Hydrolase</keyword>
<dbReference type="Gene3D" id="3.30.870.10">
    <property type="entry name" value="Endonuclease Chain A"/>
    <property type="match status" value="2"/>
</dbReference>
<evidence type="ECO:0000256" key="4">
    <source>
        <dbReference type="ARBA" id="ARBA00022801"/>
    </source>
</evidence>
<gene>
    <name evidence="10" type="ORF">GN244_ATG13524</name>
</gene>
<dbReference type="InterPro" id="IPR001736">
    <property type="entry name" value="PLipase_D/transphosphatidylase"/>
</dbReference>
<dbReference type="GO" id="GO:0005886">
    <property type="term" value="C:plasma membrane"/>
    <property type="evidence" value="ECO:0007669"/>
    <property type="project" value="TreeGrafter"/>
</dbReference>
<evidence type="ECO:0000313" key="10">
    <source>
        <dbReference type="EMBL" id="KAF4034553.1"/>
    </source>
</evidence>
<evidence type="ECO:0000256" key="2">
    <source>
        <dbReference type="ARBA" id="ARBA00012027"/>
    </source>
</evidence>
<organism evidence="10 11">
    <name type="scientific">Phytophthora infestans</name>
    <name type="common">Potato late blight agent</name>
    <name type="synonym">Botrytis infestans</name>
    <dbReference type="NCBI Taxonomy" id="4787"/>
    <lineage>
        <taxon>Eukaryota</taxon>
        <taxon>Sar</taxon>
        <taxon>Stramenopiles</taxon>
        <taxon>Oomycota</taxon>
        <taxon>Peronosporomycetes</taxon>
        <taxon>Peronosporales</taxon>
        <taxon>Peronosporaceae</taxon>
        <taxon>Phytophthora</taxon>
    </lineage>
</organism>
<comment type="caution">
    <text evidence="10">The sequence shown here is derived from an EMBL/GenBank/DDBJ whole genome shotgun (WGS) entry which is preliminary data.</text>
</comment>
<evidence type="ECO:0000259" key="9">
    <source>
        <dbReference type="PROSITE" id="PS50035"/>
    </source>
</evidence>
<dbReference type="GO" id="GO:0009395">
    <property type="term" value="P:phospholipid catabolic process"/>
    <property type="evidence" value="ECO:0007669"/>
    <property type="project" value="TreeGrafter"/>
</dbReference>
<proteinExistence type="predicted"/>
<dbReference type="EC" id="3.1.4.4" evidence="2"/>
<feature type="domain" description="PLD phosphodiesterase" evidence="9">
    <location>
        <begin position="437"/>
        <end position="464"/>
    </location>
</feature>
<evidence type="ECO:0000256" key="8">
    <source>
        <dbReference type="SAM" id="SignalP"/>
    </source>
</evidence>
<keyword evidence="8" id="KW-0732">Signal</keyword>
<dbReference type="SUPFAM" id="SSF56024">
    <property type="entry name" value="Phospholipase D/nuclease"/>
    <property type="match status" value="2"/>
</dbReference>
<evidence type="ECO:0000313" key="11">
    <source>
        <dbReference type="Proteomes" id="UP000602510"/>
    </source>
</evidence>
<dbReference type="EMBL" id="WSZM01000362">
    <property type="protein sequence ID" value="KAF4034553.1"/>
    <property type="molecule type" value="Genomic_DNA"/>
</dbReference>
<sequence>MAIIVLIIALILAVDHSSAFSFSTLFDDSDTSRPDGDHDADSRNETDIKLQQPLLDPKDWFLTKQEITDSRGGVPRSDMAVYTTGNKVTSYTAANEFFNAVYSDLSKTKKGDRVMLAAWLAALIPLKPDVDPTGAKTGFKQVFADVVERGGNVNILGWASIAGSYMPYNIKARDAVNSIPPSPLNGAEALYIFDDRIDLISSHHQKTLVITADSSSDKKYQPVAYVGGIDLAIDRWDTMYHNNTAIRDAGKITYKSNKGWVDGHLRIHGPAAKDVASNFVARWNSDYLPCQSLDDDLLDFKNPRYGKIPPFKYSSSKKASKLGNQNVQITRTFSCQYKHYKEFAPKGENSLFQARIKAIKNAKNFIYVEDQYFVFVPELLDAVMEVMPRIQRLIVVTKEQTNAFTNAGYIKYLYQMVEPIRSKYPDKFKIYTTKPELKLLIHTKLVIIDDVYLSIGSANWNRRSMTADPELNADVVDSDTVKSPEGLTVGKLPRDFRIRKFMEMTGLSYDELNAMTFVEAADQFAVAATDKSTILATNTVEHHRYFIAITDAMRKVSDPQFTCKNDDRSWTAKMRRFWSKLTNW</sequence>
<reference evidence="10" key="1">
    <citation type="submission" date="2020-04" db="EMBL/GenBank/DDBJ databases">
        <title>Hybrid Assembly of Korean Phytophthora infestans isolates.</title>
        <authorList>
            <person name="Prokchorchik M."/>
            <person name="Lee Y."/>
            <person name="Seo J."/>
            <person name="Cho J.-H."/>
            <person name="Park Y.-E."/>
            <person name="Jang D.-C."/>
            <person name="Im J.-S."/>
            <person name="Choi J.-G."/>
            <person name="Park H.-J."/>
            <person name="Lee G.-B."/>
            <person name="Lee Y.-G."/>
            <person name="Hong S.-Y."/>
            <person name="Cho K."/>
            <person name="Sohn K.H."/>
        </authorList>
    </citation>
    <scope>NUCLEOTIDE SEQUENCE</scope>
    <source>
        <strain evidence="10">KR_1_A1</strain>
    </source>
</reference>
<dbReference type="InterPro" id="IPR015679">
    <property type="entry name" value="PLipase_D_fam"/>
</dbReference>
<keyword evidence="11" id="KW-1185">Reference proteome</keyword>
<dbReference type="GO" id="GO:0004630">
    <property type="term" value="F:phospholipase D activity"/>
    <property type="evidence" value="ECO:0007669"/>
    <property type="project" value="UniProtKB-EC"/>
</dbReference>
<evidence type="ECO:0000256" key="7">
    <source>
        <dbReference type="SAM" id="MobiDB-lite"/>
    </source>
</evidence>
<dbReference type="InterPro" id="IPR025202">
    <property type="entry name" value="PLD-like_dom"/>
</dbReference>
<evidence type="ECO:0000256" key="3">
    <source>
        <dbReference type="ARBA" id="ARBA00022737"/>
    </source>
</evidence>
<protein>
    <recommendedName>
        <fullName evidence="2">phospholipase D</fullName>
        <ecNumber evidence="2">3.1.4.4</ecNumber>
    </recommendedName>
</protein>
<comment type="catalytic activity">
    <reaction evidence="1">
        <text>a 1,2-diacyl-sn-glycero-3-phosphocholine + H2O = a 1,2-diacyl-sn-glycero-3-phosphate + choline + H(+)</text>
        <dbReference type="Rhea" id="RHEA:14445"/>
        <dbReference type="ChEBI" id="CHEBI:15354"/>
        <dbReference type="ChEBI" id="CHEBI:15377"/>
        <dbReference type="ChEBI" id="CHEBI:15378"/>
        <dbReference type="ChEBI" id="CHEBI:57643"/>
        <dbReference type="ChEBI" id="CHEBI:58608"/>
        <dbReference type="EC" id="3.1.4.4"/>
    </reaction>
</comment>
<keyword evidence="5" id="KW-0442">Lipid degradation</keyword>
<accession>A0A833SJM0</accession>
<evidence type="ECO:0000256" key="5">
    <source>
        <dbReference type="ARBA" id="ARBA00022963"/>
    </source>
</evidence>
<dbReference type="PANTHER" id="PTHR18896:SF76">
    <property type="entry name" value="PHOSPHOLIPASE"/>
    <property type="match status" value="1"/>
</dbReference>
<feature type="signal peptide" evidence="8">
    <location>
        <begin position="1"/>
        <end position="19"/>
    </location>
</feature>
<keyword evidence="6" id="KW-0443">Lipid metabolism</keyword>
<keyword evidence="3" id="KW-0677">Repeat</keyword>
<feature type="chain" id="PRO_5032485403" description="phospholipase D" evidence="8">
    <location>
        <begin position="20"/>
        <end position="584"/>
    </location>
</feature>
<dbReference type="Pfam" id="PF13091">
    <property type="entry name" value="PLDc_2"/>
    <property type="match status" value="1"/>
</dbReference>
<dbReference type="CDD" id="cd09105">
    <property type="entry name" value="PLDc_vPLD1_2_like_2"/>
    <property type="match status" value="1"/>
</dbReference>
<evidence type="ECO:0000256" key="6">
    <source>
        <dbReference type="ARBA" id="ARBA00023098"/>
    </source>
</evidence>
<dbReference type="PANTHER" id="PTHR18896">
    <property type="entry name" value="PHOSPHOLIPASE D"/>
    <property type="match status" value="1"/>
</dbReference>
<dbReference type="AlphaFoldDB" id="A0A833SJM0"/>
<evidence type="ECO:0000256" key="1">
    <source>
        <dbReference type="ARBA" id="ARBA00000798"/>
    </source>
</evidence>
<dbReference type="Proteomes" id="UP000602510">
    <property type="component" value="Unassembled WGS sequence"/>
</dbReference>
<dbReference type="PROSITE" id="PS50035">
    <property type="entry name" value="PLD"/>
    <property type="match status" value="1"/>
</dbReference>
<name>A0A833SJM0_PHYIN</name>
<dbReference type="SMART" id="SM00155">
    <property type="entry name" value="PLDc"/>
    <property type="match status" value="1"/>
</dbReference>
<feature type="compositionally biased region" description="Basic and acidic residues" evidence="7">
    <location>
        <begin position="30"/>
        <end position="48"/>
    </location>
</feature>
<feature type="region of interest" description="Disordered" evidence="7">
    <location>
        <begin position="29"/>
        <end position="48"/>
    </location>
</feature>